<dbReference type="GO" id="GO:0005737">
    <property type="term" value="C:cytoplasm"/>
    <property type="evidence" value="ECO:0007669"/>
    <property type="project" value="TreeGrafter"/>
</dbReference>
<evidence type="ECO:0000256" key="4">
    <source>
        <dbReference type="ARBA" id="ARBA00023042"/>
    </source>
</evidence>
<dbReference type="PANTHER" id="PTHR16121:SF2">
    <property type="entry name" value="CAP-SPECIFIC MRNA (NUCLEOSIDE-2'-O-)-METHYLTRANSFERASE 2"/>
    <property type="match status" value="1"/>
</dbReference>
<evidence type="ECO:0000256" key="1">
    <source>
        <dbReference type="ARBA" id="ARBA00022603"/>
    </source>
</evidence>
<evidence type="ECO:0000313" key="8">
    <source>
        <dbReference type="Proteomes" id="UP000694559"/>
    </source>
</evidence>
<keyword evidence="3 5" id="KW-0949">S-adenosyl-L-methionine</keyword>
<dbReference type="GeneTree" id="ENSGT00940000161773"/>
<dbReference type="InterPro" id="IPR025807">
    <property type="entry name" value="Adrift-typ_MeTrfase"/>
</dbReference>
<proteinExistence type="predicted"/>
<keyword evidence="4" id="KW-0507">mRNA processing</keyword>
<evidence type="ECO:0000256" key="2">
    <source>
        <dbReference type="ARBA" id="ARBA00022679"/>
    </source>
</evidence>
<protein>
    <recommendedName>
        <fullName evidence="6">Adrift-type SAM-dependent 2'-O-MTase domain-containing protein</fullName>
    </recommendedName>
</protein>
<organism evidence="7 8">
    <name type="scientific">Naja naja</name>
    <name type="common">Indian cobra</name>
    <dbReference type="NCBI Taxonomy" id="35670"/>
    <lineage>
        <taxon>Eukaryota</taxon>
        <taxon>Metazoa</taxon>
        <taxon>Chordata</taxon>
        <taxon>Craniata</taxon>
        <taxon>Vertebrata</taxon>
        <taxon>Euteleostomi</taxon>
        <taxon>Lepidosauria</taxon>
        <taxon>Squamata</taxon>
        <taxon>Bifurcata</taxon>
        <taxon>Unidentata</taxon>
        <taxon>Episquamata</taxon>
        <taxon>Toxicofera</taxon>
        <taxon>Serpentes</taxon>
        <taxon>Colubroidea</taxon>
        <taxon>Elapidae</taxon>
        <taxon>Elapinae</taxon>
        <taxon>Naja</taxon>
    </lineage>
</organism>
<evidence type="ECO:0000256" key="3">
    <source>
        <dbReference type="ARBA" id="ARBA00022691"/>
    </source>
</evidence>
<dbReference type="GO" id="GO:0004483">
    <property type="term" value="F:methyltransferase cap1 activity"/>
    <property type="evidence" value="ECO:0007669"/>
    <property type="project" value="TreeGrafter"/>
</dbReference>
<feature type="binding site" evidence="5">
    <location>
        <position position="167"/>
    </location>
    <ligand>
        <name>S-adenosyl-L-methionine</name>
        <dbReference type="ChEBI" id="CHEBI:59789"/>
    </ligand>
</feature>
<sequence>MNKQKTMPNEQTINLDQFGTDILAEIEKLFQKTFSYTKPANNEWQLPDPSQVFTSHHKTFSSLETLKDSLNEVKNKLSDKQLDEWHQHTSFTNKAGKVIAHVKKSVSAELCTQAWCKFHEIVCSFPLLPSDALQNGELNSVHLCEAPGAFIASLNHYLKSHRIPCDWNWVANTLNPYHEANDTLMMIMDDRFSSLAS</sequence>
<dbReference type="Proteomes" id="UP000694559">
    <property type="component" value="Unplaced"/>
</dbReference>
<dbReference type="OrthoDB" id="429597at2759"/>
<evidence type="ECO:0000313" key="7">
    <source>
        <dbReference type="Ensembl" id="ENSNNAP00000006410.1"/>
    </source>
</evidence>
<dbReference type="PANTHER" id="PTHR16121">
    <property type="entry name" value="CAP-SPECIFIC MRNA (NUCLEOSIDE-2'-O-)-METHYLTRANSFERASE 1-RELATED"/>
    <property type="match status" value="1"/>
</dbReference>
<dbReference type="OMA" id="HFCETIT"/>
<keyword evidence="8" id="KW-1185">Reference proteome</keyword>
<keyword evidence="1 5" id="KW-0489">Methyltransferase</keyword>
<dbReference type="Ensembl" id="ENSNNAT00000006711.1">
    <property type="protein sequence ID" value="ENSNNAP00000006410.1"/>
    <property type="gene ID" value="ENSNNAG00000004348.1"/>
</dbReference>
<reference evidence="7" key="2">
    <citation type="submission" date="2025-09" db="UniProtKB">
        <authorList>
            <consortium name="Ensembl"/>
        </authorList>
    </citation>
    <scope>IDENTIFICATION</scope>
</reference>
<reference evidence="7" key="1">
    <citation type="submission" date="2025-08" db="UniProtKB">
        <authorList>
            <consortium name="Ensembl"/>
        </authorList>
    </citation>
    <scope>IDENTIFICATION</scope>
</reference>
<feature type="domain" description="Adrift-type SAM-dependent 2'-O-MTase" evidence="6">
    <location>
        <begin position="109"/>
        <end position="197"/>
    </location>
</feature>
<dbReference type="InterPro" id="IPR050851">
    <property type="entry name" value="mRNA_Cap_2O-Ribose_MeTrfase"/>
</dbReference>
<keyword evidence="2 5" id="KW-0808">Transferase</keyword>
<dbReference type="InterPro" id="IPR029063">
    <property type="entry name" value="SAM-dependent_MTases_sf"/>
</dbReference>
<keyword evidence="4" id="KW-0506">mRNA capping</keyword>
<comment type="caution">
    <text evidence="5">Lacks conserved residue(s) required for the propagation of feature annotation.</text>
</comment>
<dbReference type="AlphaFoldDB" id="A0A8C6VN43"/>
<name>A0A8C6VN43_NAJNA</name>
<accession>A0A8C6VN43</accession>
<feature type="binding site" evidence="5">
    <location>
        <position position="148"/>
    </location>
    <ligand>
        <name>S-adenosyl-L-methionine</name>
        <dbReference type="ChEBI" id="CHEBI:59789"/>
    </ligand>
</feature>
<dbReference type="PROSITE" id="PS51614">
    <property type="entry name" value="SAM_MT_ADRIFT"/>
    <property type="match status" value="1"/>
</dbReference>
<dbReference type="GO" id="GO:0006370">
    <property type="term" value="P:7-methylguanosine mRNA capping"/>
    <property type="evidence" value="ECO:0007669"/>
    <property type="project" value="UniProtKB-KW"/>
</dbReference>
<evidence type="ECO:0000256" key="5">
    <source>
        <dbReference type="PROSITE-ProRule" id="PRU00946"/>
    </source>
</evidence>
<evidence type="ECO:0000259" key="6">
    <source>
        <dbReference type="PROSITE" id="PS51614"/>
    </source>
</evidence>
<dbReference type="GO" id="GO:0032259">
    <property type="term" value="P:methylation"/>
    <property type="evidence" value="ECO:0007669"/>
    <property type="project" value="UniProtKB-KW"/>
</dbReference>
<dbReference type="Gene3D" id="3.40.50.150">
    <property type="entry name" value="Vaccinia Virus protein VP39"/>
    <property type="match status" value="1"/>
</dbReference>
<dbReference type="GO" id="GO:0005634">
    <property type="term" value="C:nucleus"/>
    <property type="evidence" value="ECO:0007669"/>
    <property type="project" value="TreeGrafter"/>
</dbReference>